<dbReference type="AlphaFoldDB" id="A0A916ZIY0"/>
<evidence type="ECO:0000259" key="1">
    <source>
        <dbReference type="Pfam" id="PF10544"/>
    </source>
</evidence>
<reference evidence="2" key="1">
    <citation type="journal article" date="2014" name="Int. J. Syst. Evol. Microbiol.">
        <title>Complete genome sequence of Corynebacterium casei LMG S-19264T (=DSM 44701T), isolated from a smear-ripened cheese.</title>
        <authorList>
            <consortium name="US DOE Joint Genome Institute (JGI-PGF)"/>
            <person name="Walter F."/>
            <person name="Albersmeier A."/>
            <person name="Kalinowski J."/>
            <person name="Ruckert C."/>
        </authorList>
    </citation>
    <scope>NUCLEOTIDE SEQUENCE</scope>
    <source>
        <strain evidence="2">CGMCC 1.15367</strain>
    </source>
</reference>
<dbReference type="InterPro" id="IPR018306">
    <property type="entry name" value="Phage_T5_Orf172_DNA-bd"/>
</dbReference>
<dbReference type="Pfam" id="PF10544">
    <property type="entry name" value="T5orf172"/>
    <property type="match status" value="1"/>
</dbReference>
<gene>
    <name evidence="2" type="ORF">GCM10011390_18740</name>
</gene>
<evidence type="ECO:0000313" key="2">
    <source>
        <dbReference type="EMBL" id="GGE00193.1"/>
    </source>
</evidence>
<dbReference type="RefSeq" id="WP_188907947.1">
    <property type="nucleotide sequence ID" value="NZ_BMIQ01000002.1"/>
</dbReference>
<protein>
    <recommendedName>
        <fullName evidence="1">Bacteriophage T5 Orf172 DNA-binding domain-containing protein</fullName>
    </recommendedName>
</protein>
<accession>A0A916ZIY0</accession>
<name>A0A916ZIY0_9HYPH</name>
<dbReference type="EMBL" id="BMIQ01000002">
    <property type="protein sequence ID" value="GGE00193.1"/>
    <property type="molecule type" value="Genomic_DNA"/>
</dbReference>
<reference evidence="2" key="2">
    <citation type="submission" date="2020-09" db="EMBL/GenBank/DDBJ databases">
        <authorList>
            <person name="Sun Q."/>
            <person name="Zhou Y."/>
        </authorList>
    </citation>
    <scope>NUCLEOTIDE SEQUENCE</scope>
    <source>
        <strain evidence="2">CGMCC 1.15367</strain>
    </source>
</reference>
<sequence>MMSLTNEELAFLKTQGLSASDVLIAAGMTSAAWKAVAKAQGKPVVLGSPCAAAGHRLRTRAGHCCQCDTKKLAFAARHSDPGIVYVAGSKSARLVKIGTCVDVEQRERNLRNQGYGGISDWRILWHAPVANGGKVEGASLAKLSSFRTERPFVKDGKPNVAKEILTCGFSTALKALQSEVGKTAKGTLLPSHRDYEFR</sequence>
<feature type="domain" description="Bacteriophage T5 Orf172 DNA-binding" evidence="1">
    <location>
        <begin position="82"/>
        <end position="168"/>
    </location>
</feature>
<proteinExistence type="predicted"/>
<organism evidence="2 3">
    <name type="scientific">Aureimonas endophytica</name>
    <dbReference type="NCBI Taxonomy" id="2027858"/>
    <lineage>
        <taxon>Bacteria</taxon>
        <taxon>Pseudomonadati</taxon>
        <taxon>Pseudomonadota</taxon>
        <taxon>Alphaproteobacteria</taxon>
        <taxon>Hyphomicrobiales</taxon>
        <taxon>Aurantimonadaceae</taxon>
        <taxon>Aureimonas</taxon>
    </lineage>
</organism>
<keyword evidence="3" id="KW-1185">Reference proteome</keyword>
<dbReference type="Proteomes" id="UP000644699">
    <property type="component" value="Unassembled WGS sequence"/>
</dbReference>
<evidence type="ECO:0000313" key="3">
    <source>
        <dbReference type="Proteomes" id="UP000644699"/>
    </source>
</evidence>
<comment type="caution">
    <text evidence="2">The sequence shown here is derived from an EMBL/GenBank/DDBJ whole genome shotgun (WGS) entry which is preliminary data.</text>
</comment>